<evidence type="ECO:0000256" key="7">
    <source>
        <dbReference type="SAM" id="MobiDB-lite"/>
    </source>
</evidence>
<feature type="transmembrane region" description="Helical" evidence="8">
    <location>
        <begin position="64"/>
        <end position="87"/>
    </location>
</feature>
<feature type="transmembrane region" description="Helical" evidence="8">
    <location>
        <begin position="108"/>
        <end position="132"/>
    </location>
</feature>
<sequence>MSAQVSVPLLTGGDGAGKGGDDASGKTKNQLGTIIGVTVPCLCSLWGAILFARLPWSVGQAGVIGALLTFSLSGLTVFLTVLSIAAVSTSGNMRAGGAYFLISRTLGVEAGGSIGLVFFAANSVGITFYLVALAEEVDSLVGGTGDPWMIKAYASGSLLLLLLVSMVGASLFTKLNLVVLAAMVISIIAAIVSFLMGTAESPGYTGPSLDTLSNNLLFDYGTDDQGKPMDFFAVLIIVFPAMTGIMAGANMSGDLKSPGESIGKGTLWAVFIAITVYFCLIVVIGASVERDTLQNNLNIMQDVCFWSPLIAIGLIASTVSSALGNLVGSGRILQALARDELFPFLFPFKWGTQKGDEPIPATLFAWAIAQACIFIGSLDAVAAIISGFFLLVYWAVNASCLLMRLASAPNFRPKFRFFSWHTALAGAIACLVLLFLSSAVYASVAVVVVFGLFIYVGYTADNTDWGDVTQALLFHQVRKYLLRLDERRLHPKNWRPSLLLCVQDPSTRESLHLIDFANNLKKGGLYVIGHVVLGDLGDVGARLRPLRHAWLDFIETARIKAFAELTVAPTARVGYQSLVMCSGLGGLKPNTVCLPLPQDITGELCAGHRRRRIAGADGKVRPSPDTTPVRGLGGSSAFSGPGGYGVLGGASSVGGGSADAAPSGLINSWTHGLTKKAAARAAAMEARVAAAAERVAEMSRGAAVDMKDKDDAGGAALLVSDADARRGGAVLRYRGAVAAAAVAAATDAAVSSPRAAAAPAATAAAPAADAAARGGRSPVPSDSSGKPSPAPGAARPARGATGTSGAASSMAGLPVVAGGGASTSGLELGQLEAAAHTGRRTPTAPAHSAKPSDPALSARKASGAAASAAALSESADADGDADGDDPAAAAGSPRPHTGEPARNGRRPSGERGEGEEDGEEDGDGDSDEDGAAAPTAANRGLAAAFAAERQRWREATVATADEEAHGSASEAQEPSGADASAAPAAGSATPMRDAQEYMDVVRDCLFLGRNVLLTRWFGELDKELIVSFAANARKDRIRSEAKRLRIDVWTSSRQSVDPQGALLLSMQLAAVLHRTDVWAAHTALRVVSIVESAEEEAAEYARLSKFVTDYRYDADIRVVPMLGRRARPIVSELHSRNLALPEASRVDIMADASCINEVIRHHCEQTCVLFTPLPEPVPPARGALHLPVQQSTTSLSASASSGAAGRPMTDAAYLQYIDLMTRGLPPTAIVGSSGMARFVTTDL</sequence>
<feature type="compositionally biased region" description="Acidic residues" evidence="7">
    <location>
        <begin position="913"/>
        <end position="930"/>
    </location>
</feature>
<feature type="transmembrane region" description="Helical" evidence="8">
    <location>
        <begin position="31"/>
        <end position="52"/>
    </location>
</feature>
<evidence type="ECO:0000256" key="2">
    <source>
        <dbReference type="ARBA" id="ARBA00010593"/>
    </source>
</evidence>
<protein>
    <recommendedName>
        <fullName evidence="13">Amino acid permease/ SLC12A domain-containing protein</fullName>
    </recommendedName>
</protein>
<feature type="transmembrane region" description="Helical" evidence="8">
    <location>
        <begin position="305"/>
        <end position="328"/>
    </location>
</feature>
<dbReference type="Proteomes" id="UP000323011">
    <property type="component" value="Unassembled WGS sequence"/>
</dbReference>
<comment type="subcellular location">
    <subcellularLocation>
        <location evidence="1">Membrane</location>
        <topology evidence="1">Multi-pass membrane protein</topology>
    </subcellularLocation>
</comment>
<dbReference type="Pfam" id="PF03522">
    <property type="entry name" value="SLC12"/>
    <property type="match status" value="1"/>
</dbReference>
<gene>
    <name evidence="11" type="ORF">FNF29_06997</name>
</gene>
<keyword evidence="12" id="KW-1185">Reference proteome</keyword>
<keyword evidence="6 8" id="KW-0472">Membrane</keyword>
<dbReference type="FunFam" id="1.20.1740.10:FF:000013">
    <property type="entry name" value="Solute carrier family 12 member"/>
    <property type="match status" value="1"/>
</dbReference>
<evidence type="ECO:0000256" key="8">
    <source>
        <dbReference type="SAM" id="Phobius"/>
    </source>
</evidence>
<keyword evidence="3" id="KW-0813">Transport</keyword>
<evidence type="ECO:0000256" key="5">
    <source>
        <dbReference type="ARBA" id="ARBA00022989"/>
    </source>
</evidence>
<evidence type="ECO:0000259" key="10">
    <source>
        <dbReference type="Pfam" id="PF03522"/>
    </source>
</evidence>
<dbReference type="EMBL" id="VLTN01000058">
    <property type="protein sequence ID" value="KAA0148054.1"/>
    <property type="molecule type" value="Genomic_DNA"/>
</dbReference>
<evidence type="ECO:0000256" key="3">
    <source>
        <dbReference type="ARBA" id="ARBA00022448"/>
    </source>
</evidence>
<feature type="region of interest" description="Disordered" evidence="7">
    <location>
        <begin position="615"/>
        <end position="636"/>
    </location>
</feature>
<feature type="compositionally biased region" description="Acidic residues" evidence="7">
    <location>
        <begin position="875"/>
        <end position="885"/>
    </location>
</feature>
<name>A0A5A8C5Q6_CAFRO</name>
<evidence type="ECO:0000313" key="12">
    <source>
        <dbReference type="Proteomes" id="UP000323011"/>
    </source>
</evidence>
<evidence type="ECO:0000256" key="6">
    <source>
        <dbReference type="ARBA" id="ARBA00023136"/>
    </source>
</evidence>
<dbReference type="InterPro" id="IPR018491">
    <property type="entry name" value="SLC12_C"/>
</dbReference>
<dbReference type="AlphaFoldDB" id="A0A5A8C5Q6"/>
<feature type="compositionally biased region" description="Low complexity" evidence="7">
    <location>
        <begin position="780"/>
        <end position="807"/>
    </location>
</feature>
<dbReference type="PANTHER" id="PTHR11827:SF72">
    <property type="entry name" value="GH08340P"/>
    <property type="match status" value="1"/>
</dbReference>
<feature type="transmembrane region" description="Helical" evidence="8">
    <location>
        <begin position="382"/>
        <end position="402"/>
    </location>
</feature>
<evidence type="ECO:0000256" key="1">
    <source>
        <dbReference type="ARBA" id="ARBA00004141"/>
    </source>
</evidence>
<dbReference type="InterPro" id="IPR004842">
    <property type="entry name" value="SLC12A_fam"/>
</dbReference>
<keyword evidence="4 8" id="KW-0812">Transmembrane</keyword>
<dbReference type="GO" id="GO:0015379">
    <property type="term" value="F:potassium:chloride symporter activity"/>
    <property type="evidence" value="ECO:0007669"/>
    <property type="project" value="TreeGrafter"/>
</dbReference>
<proteinExistence type="inferred from homology"/>
<dbReference type="GO" id="GO:0016020">
    <property type="term" value="C:membrane"/>
    <property type="evidence" value="ECO:0007669"/>
    <property type="project" value="UniProtKB-SubCell"/>
</dbReference>
<dbReference type="GO" id="GO:0055064">
    <property type="term" value="P:chloride ion homeostasis"/>
    <property type="evidence" value="ECO:0007669"/>
    <property type="project" value="TreeGrafter"/>
</dbReference>
<evidence type="ECO:0000259" key="9">
    <source>
        <dbReference type="Pfam" id="PF00324"/>
    </source>
</evidence>
<feature type="transmembrane region" description="Helical" evidence="8">
    <location>
        <begin position="423"/>
        <end position="456"/>
    </location>
</feature>
<accession>A0A5A8C5Q6</accession>
<dbReference type="Gene3D" id="1.20.1740.10">
    <property type="entry name" value="Amino acid/polyamine transporter I"/>
    <property type="match status" value="1"/>
</dbReference>
<keyword evidence="5 8" id="KW-1133">Transmembrane helix</keyword>
<feature type="compositionally biased region" description="Low complexity" evidence="7">
    <location>
        <begin position="855"/>
        <end position="874"/>
    </location>
</feature>
<feature type="domain" description="Amino acid permease/ SLC12A" evidence="9">
    <location>
        <begin position="36"/>
        <end position="498"/>
    </location>
</feature>
<reference evidence="11 12" key="1">
    <citation type="submission" date="2019-07" db="EMBL/GenBank/DDBJ databases">
        <title>Genomes of Cafeteria roenbergensis.</title>
        <authorList>
            <person name="Fischer M.G."/>
            <person name="Hackl T."/>
            <person name="Roman M."/>
        </authorList>
    </citation>
    <scope>NUCLEOTIDE SEQUENCE [LARGE SCALE GENOMIC DNA]</scope>
    <source>
        <strain evidence="11 12">BVI</strain>
    </source>
</reference>
<feature type="transmembrane region" description="Helical" evidence="8">
    <location>
        <begin position="152"/>
        <end position="172"/>
    </location>
</feature>
<evidence type="ECO:0008006" key="13">
    <source>
        <dbReference type="Google" id="ProtNLM"/>
    </source>
</evidence>
<dbReference type="InterPro" id="IPR004841">
    <property type="entry name" value="AA-permease/SLC12A_dom"/>
</dbReference>
<evidence type="ECO:0000256" key="4">
    <source>
        <dbReference type="ARBA" id="ARBA00022692"/>
    </source>
</evidence>
<feature type="region of interest" description="Disordered" evidence="7">
    <location>
        <begin position="952"/>
        <end position="990"/>
    </location>
</feature>
<feature type="region of interest" description="Disordered" evidence="7">
    <location>
        <begin position="835"/>
        <end position="933"/>
    </location>
</feature>
<evidence type="ECO:0000313" key="11">
    <source>
        <dbReference type="EMBL" id="KAA0148054.1"/>
    </source>
</evidence>
<dbReference type="GO" id="GO:0055075">
    <property type="term" value="P:potassium ion homeostasis"/>
    <property type="evidence" value="ECO:0007669"/>
    <property type="project" value="TreeGrafter"/>
</dbReference>
<dbReference type="PANTHER" id="PTHR11827">
    <property type="entry name" value="SOLUTE CARRIER FAMILY 12, CATION COTRANSPORTERS"/>
    <property type="match status" value="1"/>
</dbReference>
<feature type="transmembrane region" description="Helical" evidence="8">
    <location>
        <begin position="177"/>
        <end position="199"/>
    </location>
</feature>
<comment type="similarity">
    <text evidence="2">Belongs to the SLC12A transporter family.</text>
</comment>
<feature type="compositionally biased region" description="Low complexity" evidence="7">
    <location>
        <begin position="974"/>
        <end position="988"/>
    </location>
</feature>
<dbReference type="GO" id="GO:0006884">
    <property type="term" value="P:cell volume homeostasis"/>
    <property type="evidence" value="ECO:0007669"/>
    <property type="project" value="TreeGrafter"/>
</dbReference>
<feature type="domain" description="SLC12A transporter C-terminal" evidence="10">
    <location>
        <begin position="513"/>
        <end position="594"/>
    </location>
</feature>
<comment type="caution">
    <text evidence="11">The sequence shown here is derived from an EMBL/GenBank/DDBJ whole genome shotgun (WGS) entry which is preliminary data.</text>
</comment>
<feature type="transmembrane region" description="Helical" evidence="8">
    <location>
        <begin position="231"/>
        <end position="253"/>
    </location>
</feature>
<dbReference type="Pfam" id="PF00324">
    <property type="entry name" value="AA_permease"/>
    <property type="match status" value="1"/>
</dbReference>
<organism evidence="11 12">
    <name type="scientific">Cafeteria roenbergensis</name>
    <name type="common">Marine flagellate</name>
    <dbReference type="NCBI Taxonomy" id="33653"/>
    <lineage>
        <taxon>Eukaryota</taxon>
        <taxon>Sar</taxon>
        <taxon>Stramenopiles</taxon>
        <taxon>Bigyra</taxon>
        <taxon>Opalozoa</taxon>
        <taxon>Bicosoecida</taxon>
        <taxon>Cafeteriaceae</taxon>
        <taxon>Cafeteria</taxon>
    </lineage>
</organism>
<feature type="region of interest" description="Disordered" evidence="7">
    <location>
        <begin position="768"/>
        <end position="807"/>
    </location>
</feature>
<feature type="transmembrane region" description="Helical" evidence="8">
    <location>
        <begin position="265"/>
        <end position="285"/>
    </location>
</feature>